<organism evidence="11 12">
    <name type="scientific">Rhodosorus marinus</name>
    <dbReference type="NCBI Taxonomy" id="101924"/>
    <lineage>
        <taxon>Eukaryota</taxon>
        <taxon>Rhodophyta</taxon>
        <taxon>Stylonematophyceae</taxon>
        <taxon>Stylonematales</taxon>
        <taxon>Stylonemataceae</taxon>
        <taxon>Rhodosorus</taxon>
    </lineage>
</organism>
<feature type="compositionally biased region" description="Polar residues" evidence="9">
    <location>
        <begin position="153"/>
        <end position="165"/>
    </location>
</feature>
<evidence type="ECO:0008006" key="13">
    <source>
        <dbReference type="Google" id="ProtNLM"/>
    </source>
</evidence>
<dbReference type="InterPro" id="IPR018011">
    <property type="entry name" value="Carb_sulfotrans_8-10"/>
</dbReference>
<keyword evidence="5 10" id="KW-1133">Transmembrane helix</keyword>
<dbReference type="EMBL" id="JAMWBK010000006">
    <property type="protein sequence ID" value="KAJ8904225.1"/>
    <property type="molecule type" value="Genomic_DNA"/>
</dbReference>
<protein>
    <recommendedName>
        <fullName evidence="13">Carbohydrate sulfotransferase</fullName>
    </recommendedName>
</protein>
<keyword evidence="6" id="KW-0333">Golgi apparatus</keyword>
<feature type="compositionally biased region" description="Polar residues" evidence="9">
    <location>
        <begin position="131"/>
        <end position="146"/>
    </location>
</feature>
<dbReference type="PANTHER" id="PTHR12137">
    <property type="entry name" value="CARBOHYDRATE SULFOTRANSFERASE"/>
    <property type="match status" value="1"/>
</dbReference>
<dbReference type="Proteomes" id="UP001157974">
    <property type="component" value="Unassembled WGS sequence"/>
</dbReference>
<comment type="similarity">
    <text evidence="2">Belongs to the sulfotransferase 2 family.</text>
</comment>
<keyword evidence="4 10" id="KW-0812">Transmembrane</keyword>
<proteinExistence type="inferred from homology"/>
<feature type="region of interest" description="Disordered" evidence="9">
    <location>
        <begin position="1"/>
        <end position="85"/>
    </location>
</feature>
<dbReference type="GO" id="GO:0000139">
    <property type="term" value="C:Golgi membrane"/>
    <property type="evidence" value="ECO:0007669"/>
    <property type="project" value="UniProtKB-SubCell"/>
</dbReference>
<evidence type="ECO:0000256" key="4">
    <source>
        <dbReference type="ARBA" id="ARBA00022692"/>
    </source>
</evidence>
<feature type="compositionally biased region" description="Acidic residues" evidence="9">
    <location>
        <begin position="166"/>
        <end position="175"/>
    </location>
</feature>
<reference evidence="11 12" key="1">
    <citation type="journal article" date="2023" name="Nat. Commun.">
        <title>Origin of minicircular mitochondrial genomes in red algae.</title>
        <authorList>
            <person name="Lee Y."/>
            <person name="Cho C.H."/>
            <person name="Lee Y.M."/>
            <person name="Park S.I."/>
            <person name="Yang J.H."/>
            <person name="West J.A."/>
            <person name="Bhattacharya D."/>
            <person name="Yoon H.S."/>
        </authorList>
    </citation>
    <scope>NUCLEOTIDE SEQUENCE [LARGE SCALE GENOMIC DNA]</scope>
    <source>
        <strain evidence="11 12">CCMP1338</strain>
        <tissue evidence="11">Whole cell</tissue>
    </source>
</reference>
<evidence type="ECO:0000256" key="10">
    <source>
        <dbReference type="SAM" id="Phobius"/>
    </source>
</evidence>
<keyword evidence="8" id="KW-0325">Glycoprotein</keyword>
<evidence type="ECO:0000256" key="6">
    <source>
        <dbReference type="ARBA" id="ARBA00023034"/>
    </source>
</evidence>
<evidence type="ECO:0000313" key="11">
    <source>
        <dbReference type="EMBL" id="KAJ8904225.1"/>
    </source>
</evidence>
<comment type="caution">
    <text evidence="11">The sequence shown here is derived from an EMBL/GenBank/DDBJ whole genome shotgun (WGS) entry which is preliminary data.</text>
</comment>
<name>A0AAV8UNV8_9RHOD</name>
<accession>A0AAV8UNV8</accession>
<keyword evidence="12" id="KW-1185">Reference proteome</keyword>
<dbReference type="InterPro" id="IPR005331">
    <property type="entry name" value="Sulfotransferase"/>
</dbReference>
<feature type="transmembrane region" description="Helical" evidence="10">
    <location>
        <begin position="103"/>
        <end position="122"/>
    </location>
</feature>
<comment type="subcellular location">
    <subcellularLocation>
        <location evidence="1">Golgi apparatus membrane</location>
        <topology evidence="1">Single-pass type II membrane protein</topology>
    </subcellularLocation>
</comment>
<dbReference type="AlphaFoldDB" id="A0AAV8UNV8"/>
<evidence type="ECO:0000256" key="1">
    <source>
        <dbReference type="ARBA" id="ARBA00004323"/>
    </source>
</evidence>
<feature type="compositionally biased region" description="Polar residues" evidence="9">
    <location>
        <begin position="1"/>
        <end position="27"/>
    </location>
</feature>
<evidence type="ECO:0000256" key="9">
    <source>
        <dbReference type="SAM" id="MobiDB-lite"/>
    </source>
</evidence>
<dbReference type="PANTHER" id="PTHR12137:SF54">
    <property type="entry name" value="CARBOHYDRATE SULFOTRANSFERASE"/>
    <property type="match status" value="1"/>
</dbReference>
<dbReference type="GO" id="GO:0008146">
    <property type="term" value="F:sulfotransferase activity"/>
    <property type="evidence" value="ECO:0007669"/>
    <property type="project" value="InterPro"/>
</dbReference>
<keyword evidence="3" id="KW-0808">Transferase</keyword>
<keyword evidence="7 10" id="KW-0472">Membrane</keyword>
<feature type="compositionally biased region" description="Low complexity" evidence="9">
    <location>
        <begin position="61"/>
        <end position="75"/>
    </location>
</feature>
<evidence type="ECO:0000256" key="5">
    <source>
        <dbReference type="ARBA" id="ARBA00022989"/>
    </source>
</evidence>
<evidence type="ECO:0000256" key="2">
    <source>
        <dbReference type="ARBA" id="ARBA00006339"/>
    </source>
</evidence>
<evidence type="ECO:0000256" key="3">
    <source>
        <dbReference type="ARBA" id="ARBA00022679"/>
    </source>
</evidence>
<gene>
    <name evidence="11" type="ORF">NDN08_000750</name>
</gene>
<sequence>MDGSQFPNGSYHSGNMDSPGMGQQSFGDGQAGPGYAGYRRVSSPPGLEHRLSPPMQYIPGSFQPPQMFQRSQQQPTYAPPAYDSGKGFNPSKMYRKASNIMNLVPWRPLCLFFMLLCIYLYMQTDSSVSYSGNTASTGSGIQSSGKSFDELKSSVSQMTTSSGTAESEEEEEDLSLAEADQAQPEDPADTPLAKLREFKVEPDSLDVDAILAHPCANRVIVSEKAKVMYCPIPKAANSNWKLMIRKHEGFEDFEDLALAHDKSKNGLKYVNHYSKDDLKRLLEDKSILKFTFARDPLSRTLSCYLNKFVNKEKDGDEYKEFMAQLYDWNYIETHDIVNEERPSFEDFVNQIPYKSNEEMNEHWAPQAFLCGIGLFPYDFVGKLEDVEIYAPPIIEWISGGKENHFPTQDEIRFPSGGTKDSIEQYYTDDIKNKVKSTFKDDFAMLGYK</sequence>
<evidence type="ECO:0000256" key="7">
    <source>
        <dbReference type="ARBA" id="ARBA00023136"/>
    </source>
</evidence>
<evidence type="ECO:0000256" key="8">
    <source>
        <dbReference type="ARBA" id="ARBA00023180"/>
    </source>
</evidence>
<dbReference type="Pfam" id="PF03567">
    <property type="entry name" value="Sulfotransfer_2"/>
    <property type="match status" value="1"/>
</dbReference>
<evidence type="ECO:0000313" key="12">
    <source>
        <dbReference type="Proteomes" id="UP001157974"/>
    </source>
</evidence>
<dbReference type="GO" id="GO:0016051">
    <property type="term" value="P:carbohydrate biosynthetic process"/>
    <property type="evidence" value="ECO:0007669"/>
    <property type="project" value="InterPro"/>
</dbReference>
<feature type="region of interest" description="Disordered" evidence="9">
    <location>
        <begin position="131"/>
        <end position="189"/>
    </location>
</feature>